<dbReference type="Proteomes" id="UP000018721">
    <property type="component" value="Unassembled WGS sequence"/>
</dbReference>
<feature type="region of interest" description="Disordered" evidence="1">
    <location>
        <begin position="148"/>
        <end position="195"/>
    </location>
</feature>
<accession>V9EMZ7</accession>
<feature type="compositionally biased region" description="Basic and acidic residues" evidence="1">
    <location>
        <begin position="156"/>
        <end position="166"/>
    </location>
</feature>
<name>V9EMZ7_PHYNI</name>
<feature type="region of interest" description="Disordered" evidence="1">
    <location>
        <begin position="59"/>
        <end position="81"/>
    </location>
</feature>
<feature type="compositionally biased region" description="Acidic residues" evidence="1">
    <location>
        <begin position="182"/>
        <end position="195"/>
    </location>
</feature>
<dbReference type="EMBL" id="ANIZ01002470">
    <property type="protein sequence ID" value="ETI40301.1"/>
    <property type="molecule type" value="Genomic_DNA"/>
</dbReference>
<dbReference type="HOGENOM" id="CLU_1380568_0_0_1"/>
<evidence type="ECO:0000313" key="3">
    <source>
        <dbReference type="Proteomes" id="UP000018721"/>
    </source>
</evidence>
<sequence length="195" mass="21758">MRATSRTRVCGVNSQAGYLFERERRTRCVNAALDEPGHKGIRGGDMNAVAVMDGIKRMRVSSPTDSPKNDVDSDMTDEEAATPRTIVPASPEAGKKRPLVLATPAAQAEFPWKTMRHDAYMSSERPIEIPSDASCRAMVVFNPYQSMPLSTNPRVELVEDDKHTETDTSESEDEHFVRFEELPEDNDEPVDMDVD</sequence>
<keyword evidence="3" id="KW-1185">Reference proteome</keyword>
<reference evidence="2 3" key="1">
    <citation type="submission" date="2013-11" db="EMBL/GenBank/DDBJ databases">
        <title>The Genome Sequence of Phytophthora parasitica P1569.</title>
        <authorList>
            <consortium name="The Broad Institute Genomics Platform"/>
            <person name="Russ C."/>
            <person name="Tyler B."/>
            <person name="Panabieres F."/>
            <person name="Shan W."/>
            <person name="Tripathy S."/>
            <person name="Grunwald N."/>
            <person name="Machado M."/>
            <person name="Johnson C.S."/>
            <person name="Arredondo F."/>
            <person name="Hong C."/>
            <person name="Coffey M."/>
            <person name="Young S.K."/>
            <person name="Zeng Q."/>
            <person name="Gargeya S."/>
            <person name="Fitzgerald M."/>
            <person name="Abouelleil A."/>
            <person name="Alvarado L."/>
            <person name="Chapman S.B."/>
            <person name="Gainer-Dewar J."/>
            <person name="Goldberg J."/>
            <person name="Griggs A."/>
            <person name="Gujja S."/>
            <person name="Hansen M."/>
            <person name="Howarth C."/>
            <person name="Imamovic A."/>
            <person name="Ireland A."/>
            <person name="Larimer J."/>
            <person name="McCowan C."/>
            <person name="Murphy C."/>
            <person name="Pearson M."/>
            <person name="Poon T.W."/>
            <person name="Priest M."/>
            <person name="Roberts A."/>
            <person name="Saif S."/>
            <person name="Shea T."/>
            <person name="Sykes S."/>
            <person name="Wortman J."/>
            <person name="Nusbaum C."/>
            <person name="Birren B."/>
        </authorList>
    </citation>
    <scope>NUCLEOTIDE SEQUENCE [LARGE SCALE GENOMIC DNA]</scope>
    <source>
        <strain evidence="2 3">P1569</strain>
    </source>
</reference>
<evidence type="ECO:0000313" key="2">
    <source>
        <dbReference type="EMBL" id="ETI40301.1"/>
    </source>
</evidence>
<gene>
    <name evidence="2" type="ORF">F443_14266</name>
</gene>
<evidence type="ECO:0000256" key="1">
    <source>
        <dbReference type="SAM" id="MobiDB-lite"/>
    </source>
</evidence>
<dbReference type="eggNOG" id="ENOG502S9H0">
    <property type="taxonomic scope" value="Eukaryota"/>
</dbReference>
<proteinExistence type="predicted"/>
<dbReference type="OrthoDB" id="104052at2759"/>
<organism evidence="2 3">
    <name type="scientific">Phytophthora nicotianae P1569</name>
    <dbReference type="NCBI Taxonomy" id="1317065"/>
    <lineage>
        <taxon>Eukaryota</taxon>
        <taxon>Sar</taxon>
        <taxon>Stramenopiles</taxon>
        <taxon>Oomycota</taxon>
        <taxon>Peronosporomycetes</taxon>
        <taxon>Peronosporales</taxon>
        <taxon>Peronosporaceae</taxon>
        <taxon>Phytophthora</taxon>
    </lineage>
</organism>
<dbReference type="AlphaFoldDB" id="V9EMZ7"/>
<comment type="caution">
    <text evidence="2">The sequence shown here is derived from an EMBL/GenBank/DDBJ whole genome shotgun (WGS) entry which is preliminary data.</text>
</comment>
<protein>
    <submittedName>
        <fullName evidence="2">Uncharacterized protein</fullName>
    </submittedName>
</protein>